<dbReference type="Proteomes" id="UP000789342">
    <property type="component" value="Unassembled WGS sequence"/>
</dbReference>
<keyword evidence="2" id="KW-1185">Reference proteome</keyword>
<evidence type="ECO:0000313" key="1">
    <source>
        <dbReference type="EMBL" id="CAG8727137.1"/>
    </source>
</evidence>
<reference evidence="1" key="1">
    <citation type="submission" date="2021-06" db="EMBL/GenBank/DDBJ databases">
        <authorList>
            <person name="Kallberg Y."/>
            <person name="Tangrot J."/>
            <person name="Rosling A."/>
        </authorList>
    </citation>
    <scope>NUCLEOTIDE SEQUENCE</scope>
    <source>
        <strain evidence="1">CL551</strain>
    </source>
</reference>
<feature type="non-terminal residue" evidence="1">
    <location>
        <position position="1"/>
    </location>
</feature>
<gene>
    <name evidence="1" type="ORF">AMORRO_LOCUS13735</name>
</gene>
<proteinExistence type="predicted"/>
<sequence>KSTVSASELMRHIIEHIEIAQTVYKLKDKNAPYWHVIPKIDAASGIIENIPKVDKPPKQHTNLGVPEILLRNNQLLRGIAIDLNPT</sequence>
<dbReference type="AlphaFoldDB" id="A0A9N9IA67"/>
<name>A0A9N9IA67_9GLOM</name>
<accession>A0A9N9IA67</accession>
<comment type="caution">
    <text evidence="1">The sequence shown here is derived from an EMBL/GenBank/DDBJ whole genome shotgun (WGS) entry which is preliminary data.</text>
</comment>
<dbReference type="EMBL" id="CAJVPV010024724">
    <property type="protein sequence ID" value="CAG8727137.1"/>
    <property type="molecule type" value="Genomic_DNA"/>
</dbReference>
<evidence type="ECO:0000313" key="2">
    <source>
        <dbReference type="Proteomes" id="UP000789342"/>
    </source>
</evidence>
<protein>
    <submittedName>
        <fullName evidence="1">17560_t:CDS:1</fullName>
    </submittedName>
</protein>
<organism evidence="1 2">
    <name type="scientific">Acaulospora morrowiae</name>
    <dbReference type="NCBI Taxonomy" id="94023"/>
    <lineage>
        <taxon>Eukaryota</taxon>
        <taxon>Fungi</taxon>
        <taxon>Fungi incertae sedis</taxon>
        <taxon>Mucoromycota</taxon>
        <taxon>Glomeromycotina</taxon>
        <taxon>Glomeromycetes</taxon>
        <taxon>Diversisporales</taxon>
        <taxon>Acaulosporaceae</taxon>
        <taxon>Acaulospora</taxon>
    </lineage>
</organism>